<evidence type="ECO:0000313" key="6">
    <source>
        <dbReference type="WBParaSite" id="PSU_v2.g13054.t1"/>
    </source>
</evidence>
<protein>
    <submittedName>
        <fullName evidence="6">CCDC92/74 N-terminal domain-containing protein</fullName>
    </submittedName>
</protein>
<keyword evidence="5" id="KW-1185">Reference proteome</keyword>
<feature type="domain" description="CCDC92/74 N-terminal" evidence="4">
    <location>
        <begin position="30"/>
        <end position="71"/>
    </location>
</feature>
<name>A0A914Y1F5_9BILA</name>
<organism evidence="5 6">
    <name type="scientific">Panagrolaimus superbus</name>
    <dbReference type="NCBI Taxonomy" id="310955"/>
    <lineage>
        <taxon>Eukaryota</taxon>
        <taxon>Metazoa</taxon>
        <taxon>Ecdysozoa</taxon>
        <taxon>Nematoda</taxon>
        <taxon>Chromadorea</taxon>
        <taxon>Rhabditida</taxon>
        <taxon>Tylenchina</taxon>
        <taxon>Panagrolaimomorpha</taxon>
        <taxon>Panagrolaimoidea</taxon>
        <taxon>Panagrolaimidae</taxon>
        <taxon>Panagrolaimus</taxon>
    </lineage>
</organism>
<evidence type="ECO:0000256" key="2">
    <source>
        <dbReference type="SAM" id="Coils"/>
    </source>
</evidence>
<evidence type="ECO:0000256" key="3">
    <source>
        <dbReference type="SAM" id="MobiDB-lite"/>
    </source>
</evidence>
<reference evidence="6" key="1">
    <citation type="submission" date="2022-11" db="UniProtKB">
        <authorList>
            <consortium name="WormBaseParasite"/>
        </authorList>
    </citation>
    <scope>IDENTIFICATION</scope>
</reference>
<accession>A0A914Y1F5</accession>
<feature type="coiled-coil region" evidence="2">
    <location>
        <begin position="65"/>
        <end position="131"/>
    </location>
</feature>
<dbReference type="PANTHER" id="PTHR14882:SF1">
    <property type="entry name" value="CCDC92 DOMAIN-CONTAINING PROTEIN"/>
    <property type="match status" value="1"/>
</dbReference>
<dbReference type="InterPro" id="IPR040370">
    <property type="entry name" value="CCDC74A/CCDC74B/CCDC92"/>
</dbReference>
<proteinExistence type="predicted"/>
<dbReference type="Proteomes" id="UP000887577">
    <property type="component" value="Unplaced"/>
</dbReference>
<evidence type="ECO:0000259" key="4">
    <source>
        <dbReference type="Pfam" id="PF14916"/>
    </source>
</evidence>
<dbReference type="PANTHER" id="PTHR14882">
    <property type="entry name" value="COILED-COIL DOMAIN-CONTAINING 74A"/>
    <property type="match status" value="1"/>
</dbReference>
<dbReference type="InterPro" id="IPR039496">
    <property type="entry name" value="CCDC92/74_N"/>
</dbReference>
<dbReference type="AlphaFoldDB" id="A0A914Y1F5"/>
<evidence type="ECO:0000256" key="1">
    <source>
        <dbReference type="ARBA" id="ARBA00023054"/>
    </source>
</evidence>
<feature type="region of interest" description="Disordered" evidence="3">
    <location>
        <begin position="156"/>
        <end position="179"/>
    </location>
</feature>
<keyword evidence="1 2" id="KW-0175">Coiled coil</keyword>
<evidence type="ECO:0000313" key="5">
    <source>
        <dbReference type="Proteomes" id="UP000887577"/>
    </source>
</evidence>
<feature type="compositionally biased region" description="Polar residues" evidence="3">
    <location>
        <begin position="165"/>
        <end position="179"/>
    </location>
</feature>
<dbReference type="Pfam" id="PF14916">
    <property type="entry name" value="CCDC92"/>
    <property type="match status" value="1"/>
</dbReference>
<dbReference type="WBParaSite" id="PSU_v2.g13054.t1">
    <property type="protein sequence ID" value="PSU_v2.g13054.t1"/>
    <property type="gene ID" value="PSU_v2.g13054"/>
</dbReference>
<sequence length="260" mass="30101">MIEMETSAPLELQKAVHERDQMWKLHEKAQISFLQNQNTQMLSHLHTEIDRLMSINRELSRRLNVSNSSDKEEELERLLENEEQKNAELLEELQQNQKHTAVLEKTLEHTVVLYKDKLTQHEDRIRQLTGELHDRTQTVTQLSSQLRSIKLREAMAQAQQRRRASCSSPKSPTSPAVSPNECNSAFRLFGFAKDFARQAHLPSTQKTIRLDALPQPHWPDPMHKENNIEKPRTLSTSYITARPRHLASLRRAGSTSGDNY</sequence>